<feature type="transmembrane region" description="Helical" evidence="6">
    <location>
        <begin position="227"/>
        <end position="244"/>
    </location>
</feature>
<sequence length="324" mass="36209">MAGEHLPSYALSSSIHSRLPSARPPDDNNTVDRSNTNFPYDPTLWAAYLFAVLYGIALLWQLGQAIRYKTGYMWVMLVACSLEVLGFGLSIIAIKQMTTLWPIVVSQTGLIVAPAFIAAQDYMIIGRVMSFVGKEYGYINHTKITKIFVGADIFAILTQAGGGSMLAGANGDLNQMKVAQKVLLTGLALQVITFGIFFFVATAFDVRSYRSPALHPFKEQMKGMRKLWTAFYISCALITARSIYRTVEFAEIKFTPGNDNADGYLLNHEWPMYVFDSIPILISIIFFSIWHPGAYLPSKKGLRIDGTYEEQFGRRKFLCCGPRK</sequence>
<evidence type="ECO:0000256" key="1">
    <source>
        <dbReference type="ARBA" id="ARBA00004141"/>
    </source>
</evidence>
<keyword evidence="3 6" id="KW-1133">Transmembrane helix</keyword>
<protein>
    <recommendedName>
        <fullName evidence="9">RTA1 like protein</fullName>
    </recommendedName>
</protein>
<dbReference type="PANTHER" id="PTHR31465:SF1">
    <property type="entry name" value="PROTEIN RTA1-RELATED"/>
    <property type="match status" value="1"/>
</dbReference>
<evidence type="ECO:0000256" key="5">
    <source>
        <dbReference type="SAM" id="MobiDB-lite"/>
    </source>
</evidence>
<evidence type="ECO:0000256" key="4">
    <source>
        <dbReference type="ARBA" id="ARBA00023136"/>
    </source>
</evidence>
<feature type="transmembrane region" description="Helical" evidence="6">
    <location>
        <begin position="187"/>
        <end position="206"/>
    </location>
</feature>
<comment type="subcellular location">
    <subcellularLocation>
        <location evidence="1">Membrane</location>
        <topology evidence="1">Multi-pass membrane protein</topology>
    </subcellularLocation>
</comment>
<organism evidence="7 8">
    <name type="scientific">Tulasnella calospora MUT 4182</name>
    <dbReference type="NCBI Taxonomy" id="1051891"/>
    <lineage>
        <taxon>Eukaryota</taxon>
        <taxon>Fungi</taxon>
        <taxon>Dikarya</taxon>
        <taxon>Basidiomycota</taxon>
        <taxon>Agaricomycotina</taxon>
        <taxon>Agaricomycetes</taxon>
        <taxon>Cantharellales</taxon>
        <taxon>Tulasnellaceae</taxon>
        <taxon>Tulasnella</taxon>
    </lineage>
</organism>
<dbReference type="PANTHER" id="PTHR31465">
    <property type="entry name" value="PROTEIN RTA1-RELATED"/>
    <property type="match status" value="1"/>
</dbReference>
<reference evidence="7 8" key="1">
    <citation type="submission" date="2014-04" db="EMBL/GenBank/DDBJ databases">
        <authorList>
            <consortium name="DOE Joint Genome Institute"/>
            <person name="Kuo A."/>
            <person name="Girlanda M."/>
            <person name="Perotto S."/>
            <person name="Kohler A."/>
            <person name="Nagy L.G."/>
            <person name="Floudas D."/>
            <person name="Copeland A."/>
            <person name="Barry K.W."/>
            <person name="Cichocki N."/>
            <person name="Veneault-Fourrey C."/>
            <person name="LaButti K."/>
            <person name="Lindquist E.A."/>
            <person name="Lipzen A."/>
            <person name="Lundell T."/>
            <person name="Morin E."/>
            <person name="Murat C."/>
            <person name="Sun H."/>
            <person name="Tunlid A."/>
            <person name="Henrissat B."/>
            <person name="Grigoriev I.V."/>
            <person name="Hibbett D.S."/>
            <person name="Martin F."/>
            <person name="Nordberg H.P."/>
            <person name="Cantor M.N."/>
            <person name="Hua S.X."/>
        </authorList>
    </citation>
    <scope>NUCLEOTIDE SEQUENCE [LARGE SCALE GENOMIC DNA]</scope>
    <source>
        <strain evidence="7 8">MUT 4182</strain>
    </source>
</reference>
<evidence type="ECO:0008006" key="9">
    <source>
        <dbReference type="Google" id="ProtNLM"/>
    </source>
</evidence>
<evidence type="ECO:0000256" key="3">
    <source>
        <dbReference type="ARBA" id="ARBA00022989"/>
    </source>
</evidence>
<dbReference type="Proteomes" id="UP000054248">
    <property type="component" value="Unassembled WGS sequence"/>
</dbReference>
<accession>A0A0C3QW67</accession>
<feature type="region of interest" description="Disordered" evidence="5">
    <location>
        <begin position="1"/>
        <end position="33"/>
    </location>
</feature>
<evidence type="ECO:0000313" key="7">
    <source>
        <dbReference type="EMBL" id="KIO33996.1"/>
    </source>
</evidence>
<dbReference type="OrthoDB" id="3358017at2759"/>
<proteinExistence type="predicted"/>
<gene>
    <name evidence="7" type="ORF">M407DRAFT_64848</name>
</gene>
<dbReference type="InterPro" id="IPR007568">
    <property type="entry name" value="RTA1"/>
</dbReference>
<dbReference type="Pfam" id="PF04479">
    <property type="entry name" value="RTA1"/>
    <property type="match status" value="1"/>
</dbReference>
<evidence type="ECO:0000256" key="6">
    <source>
        <dbReference type="SAM" id="Phobius"/>
    </source>
</evidence>
<name>A0A0C3QW67_9AGAM</name>
<feature type="transmembrane region" description="Helical" evidence="6">
    <location>
        <begin position="270"/>
        <end position="290"/>
    </location>
</feature>
<feature type="transmembrane region" description="Helical" evidence="6">
    <location>
        <begin position="72"/>
        <end position="94"/>
    </location>
</feature>
<dbReference type="GO" id="GO:0016020">
    <property type="term" value="C:membrane"/>
    <property type="evidence" value="ECO:0007669"/>
    <property type="project" value="UniProtKB-SubCell"/>
</dbReference>
<evidence type="ECO:0000256" key="2">
    <source>
        <dbReference type="ARBA" id="ARBA00022692"/>
    </source>
</evidence>
<keyword evidence="2 6" id="KW-0812">Transmembrane</keyword>
<keyword evidence="8" id="KW-1185">Reference proteome</keyword>
<keyword evidence="4 6" id="KW-0472">Membrane</keyword>
<feature type="transmembrane region" description="Helical" evidence="6">
    <location>
        <begin position="100"/>
        <end position="119"/>
    </location>
</feature>
<dbReference type="EMBL" id="KN822945">
    <property type="protein sequence ID" value="KIO33996.1"/>
    <property type="molecule type" value="Genomic_DNA"/>
</dbReference>
<dbReference type="AlphaFoldDB" id="A0A0C3QW67"/>
<feature type="transmembrane region" description="Helical" evidence="6">
    <location>
        <begin position="147"/>
        <end position="167"/>
    </location>
</feature>
<reference evidence="8" key="2">
    <citation type="submission" date="2015-01" db="EMBL/GenBank/DDBJ databases">
        <title>Evolutionary Origins and Diversification of the Mycorrhizal Mutualists.</title>
        <authorList>
            <consortium name="DOE Joint Genome Institute"/>
            <consortium name="Mycorrhizal Genomics Consortium"/>
            <person name="Kohler A."/>
            <person name="Kuo A."/>
            <person name="Nagy L.G."/>
            <person name="Floudas D."/>
            <person name="Copeland A."/>
            <person name="Barry K.W."/>
            <person name="Cichocki N."/>
            <person name="Veneault-Fourrey C."/>
            <person name="LaButti K."/>
            <person name="Lindquist E.A."/>
            <person name="Lipzen A."/>
            <person name="Lundell T."/>
            <person name="Morin E."/>
            <person name="Murat C."/>
            <person name="Riley R."/>
            <person name="Ohm R."/>
            <person name="Sun H."/>
            <person name="Tunlid A."/>
            <person name="Henrissat B."/>
            <person name="Grigoriev I.V."/>
            <person name="Hibbett D.S."/>
            <person name="Martin F."/>
        </authorList>
    </citation>
    <scope>NUCLEOTIDE SEQUENCE [LARGE SCALE GENOMIC DNA]</scope>
    <source>
        <strain evidence="8">MUT 4182</strain>
    </source>
</reference>
<feature type="transmembrane region" description="Helical" evidence="6">
    <location>
        <begin position="43"/>
        <end position="60"/>
    </location>
</feature>
<evidence type="ECO:0000313" key="8">
    <source>
        <dbReference type="Proteomes" id="UP000054248"/>
    </source>
</evidence>